<dbReference type="PANTHER" id="PTHR12297:SF3">
    <property type="entry name" value="HIG1 DOMAIN FAMILY MEMBER 1A"/>
    <property type="match status" value="1"/>
</dbReference>
<dbReference type="RefSeq" id="XP_033174957.1">
    <property type="nucleotide sequence ID" value="XM_033319066.1"/>
</dbReference>
<dbReference type="GO" id="GO:0031966">
    <property type="term" value="C:mitochondrial membrane"/>
    <property type="evidence" value="ECO:0007669"/>
    <property type="project" value="UniProtKB-SubCell"/>
</dbReference>
<evidence type="ECO:0000256" key="2">
    <source>
        <dbReference type="ARBA" id="ARBA00022692"/>
    </source>
</evidence>
<dbReference type="AlphaFoldDB" id="A0A6P8L9V1"/>
<keyword evidence="8" id="KW-1185">Reference proteome</keyword>
<accession>A0A6P8L9V1</accession>
<reference evidence="9" key="1">
    <citation type="submission" date="2025-08" db="UniProtKB">
        <authorList>
            <consortium name="RefSeq"/>
        </authorList>
    </citation>
    <scope>IDENTIFICATION</scope>
</reference>
<feature type="domain" description="HIG1" evidence="7">
    <location>
        <begin position="24"/>
        <end position="114"/>
    </location>
</feature>
<evidence type="ECO:0000256" key="1">
    <source>
        <dbReference type="ARBA" id="ARBA00004325"/>
    </source>
</evidence>
<dbReference type="GeneID" id="100749314"/>
<evidence type="ECO:0000256" key="6">
    <source>
        <dbReference type="SAM" id="Phobius"/>
    </source>
</evidence>
<protein>
    <submittedName>
        <fullName evidence="9">HIG1 domain family member 2A, mitochondrial isoform X2</fullName>
    </submittedName>
</protein>
<keyword evidence="4" id="KW-0496">Mitochondrion</keyword>
<evidence type="ECO:0000256" key="5">
    <source>
        <dbReference type="ARBA" id="ARBA00023136"/>
    </source>
</evidence>
<evidence type="ECO:0000313" key="8">
    <source>
        <dbReference type="Proteomes" id="UP000515180"/>
    </source>
</evidence>
<dbReference type="PROSITE" id="PS51503">
    <property type="entry name" value="HIG1"/>
    <property type="match status" value="1"/>
</dbReference>
<dbReference type="Gene3D" id="6.10.140.1320">
    <property type="match status" value="1"/>
</dbReference>
<evidence type="ECO:0000313" key="9">
    <source>
        <dbReference type="RefSeq" id="XP_033174957.1"/>
    </source>
</evidence>
<evidence type="ECO:0000256" key="4">
    <source>
        <dbReference type="ARBA" id="ARBA00023128"/>
    </source>
</evidence>
<dbReference type="InterPro" id="IPR007667">
    <property type="entry name" value="Hypoxia_induced_domain"/>
</dbReference>
<keyword evidence="3 6" id="KW-1133">Transmembrane helix</keyword>
<dbReference type="PANTHER" id="PTHR12297">
    <property type="entry name" value="HYPOXIA-INDUCBILE GENE 1 HIG1 -RELATED"/>
    <property type="match status" value="1"/>
</dbReference>
<sequence length="114" mass="12525">MNTHFINSPYSGTTKDQKTLDELEWIQVVRTELNENANIKQPKGAIQKFKENPLVPIGATATVAALSYGLYNTFIGNSQMAQYMMRSRVAAQAFTIIAMVGGLIVMGKKPSTDV</sequence>
<dbReference type="InterPro" id="IPR050355">
    <property type="entry name" value="RCF1"/>
</dbReference>
<evidence type="ECO:0000259" key="7">
    <source>
        <dbReference type="PROSITE" id="PS51503"/>
    </source>
</evidence>
<dbReference type="Proteomes" id="UP000515180">
    <property type="component" value="Unplaced"/>
</dbReference>
<gene>
    <name evidence="9" type="primary">LOC100749314</name>
</gene>
<comment type="subcellular location">
    <subcellularLocation>
        <location evidence="1">Mitochondrion membrane</location>
    </subcellularLocation>
</comment>
<proteinExistence type="predicted"/>
<organism evidence="8 9">
    <name type="scientific">Bombus impatiens</name>
    <name type="common">Bumblebee</name>
    <dbReference type="NCBI Taxonomy" id="132113"/>
    <lineage>
        <taxon>Eukaryota</taxon>
        <taxon>Metazoa</taxon>
        <taxon>Ecdysozoa</taxon>
        <taxon>Arthropoda</taxon>
        <taxon>Hexapoda</taxon>
        <taxon>Insecta</taxon>
        <taxon>Pterygota</taxon>
        <taxon>Neoptera</taxon>
        <taxon>Endopterygota</taxon>
        <taxon>Hymenoptera</taxon>
        <taxon>Apocrita</taxon>
        <taxon>Aculeata</taxon>
        <taxon>Apoidea</taxon>
        <taxon>Anthophila</taxon>
        <taxon>Apidae</taxon>
        <taxon>Bombus</taxon>
        <taxon>Pyrobombus</taxon>
    </lineage>
</organism>
<keyword evidence="2 6" id="KW-0812">Transmembrane</keyword>
<keyword evidence="5 6" id="KW-0472">Membrane</keyword>
<name>A0A6P8L9V1_BOMIM</name>
<dbReference type="GO" id="GO:0097250">
    <property type="term" value="P:mitochondrial respirasome assembly"/>
    <property type="evidence" value="ECO:0007669"/>
    <property type="project" value="TreeGrafter"/>
</dbReference>
<evidence type="ECO:0000256" key="3">
    <source>
        <dbReference type="ARBA" id="ARBA00022989"/>
    </source>
</evidence>
<feature type="transmembrane region" description="Helical" evidence="6">
    <location>
        <begin position="89"/>
        <end position="107"/>
    </location>
</feature>
<dbReference type="Pfam" id="PF04588">
    <property type="entry name" value="HIG_1_N"/>
    <property type="match status" value="1"/>
</dbReference>